<evidence type="ECO:0000313" key="2">
    <source>
        <dbReference type="EMBL" id="RKH45315.1"/>
    </source>
</evidence>
<feature type="compositionally biased region" description="Polar residues" evidence="1">
    <location>
        <begin position="131"/>
        <end position="140"/>
    </location>
</feature>
<name>A0A3A8NW15_9BACT</name>
<reference evidence="3" key="1">
    <citation type="submission" date="2018-09" db="EMBL/GenBank/DDBJ databases">
        <authorList>
            <person name="Livingstone P.G."/>
            <person name="Whitworth D.E."/>
        </authorList>
    </citation>
    <scope>NUCLEOTIDE SEQUENCE [LARGE SCALE GENOMIC DNA]</scope>
    <source>
        <strain evidence="3">CA040B</strain>
    </source>
</reference>
<dbReference type="PROSITE" id="PS51257">
    <property type="entry name" value="PROKAR_LIPOPROTEIN"/>
    <property type="match status" value="1"/>
</dbReference>
<comment type="caution">
    <text evidence="2">The sequence shown here is derived from an EMBL/GenBank/DDBJ whole genome shotgun (WGS) entry which is preliminary data.</text>
</comment>
<feature type="compositionally biased region" description="Low complexity" evidence="1">
    <location>
        <begin position="99"/>
        <end position="127"/>
    </location>
</feature>
<feature type="compositionally biased region" description="Polar residues" evidence="1">
    <location>
        <begin position="30"/>
        <end position="45"/>
    </location>
</feature>
<feature type="region of interest" description="Disordered" evidence="1">
    <location>
        <begin position="20"/>
        <end position="272"/>
    </location>
</feature>
<evidence type="ECO:0000256" key="1">
    <source>
        <dbReference type="SAM" id="MobiDB-lite"/>
    </source>
</evidence>
<feature type="compositionally biased region" description="Basic and acidic residues" evidence="1">
    <location>
        <begin position="47"/>
        <end position="63"/>
    </location>
</feature>
<dbReference type="Proteomes" id="UP000273405">
    <property type="component" value="Unassembled WGS sequence"/>
</dbReference>
<proteinExistence type="predicted"/>
<evidence type="ECO:0000313" key="3">
    <source>
        <dbReference type="Proteomes" id="UP000273405"/>
    </source>
</evidence>
<protein>
    <recommendedName>
        <fullName evidence="4">TolA protein</fullName>
    </recommendedName>
</protein>
<keyword evidence="3" id="KW-1185">Reference proteome</keyword>
<feature type="compositionally biased region" description="Low complexity" evidence="1">
    <location>
        <begin position="243"/>
        <end position="272"/>
    </location>
</feature>
<dbReference type="RefSeq" id="WP_120624714.1">
    <property type="nucleotide sequence ID" value="NZ_RAWG01000037.1"/>
</dbReference>
<accession>A0A3A8NW15</accession>
<dbReference type="OrthoDB" id="5525910at2"/>
<organism evidence="2 3">
    <name type="scientific">Corallococcus sicarius</name>
    <dbReference type="NCBI Taxonomy" id="2316726"/>
    <lineage>
        <taxon>Bacteria</taxon>
        <taxon>Pseudomonadati</taxon>
        <taxon>Myxococcota</taxon>
        <taxon>Myxococcia</taxon>
        <taxon>Myxococcales</taxon>
        <taxon>Cystobacterineae</taxon>
        <taxon>Myxococcaceae</taxon>
        <taxon>Corallococcus</taxon>
    </lineage>
</organism>
<sequence length="272" mass="28801">MKSRAGWLTAGVAALVVGTACQDGDKSRQETSTTSTRVSANQEVEQAQERSEKAFDSARDAQKEASTQQREAANAQEDLQRKQQELQEAQARAQKEAQEAQATQQQAQASTQQAQSVAQQAQASALEAQRRVQQNLTTPQREVVGQNAPVQPPAGTPQQPLAVASPQAAPEQQISGQVLSASDQEVLLSQRGEPQLRLKISPSTQVQVDGRNASAADIQEGAQVRASYRTDANSGEPQALRIEAQSQAQPAAPAAPESGESSPGAAPQPQAR</sequence>
<dbReference type="AlphaFoldDB" id="A0A3A8NW15"/>
<dbReference type="EMBL" id="RAWG01000037">
    <property type="protein sequence ID" value="RKH45315.1"/>
    <property type="molecule type" value="Genomic_DNA"/>
</dbReference>
<feature type="compositionally biased region" description="Polar residues" evidence="1">
    <location>
        <begin position="170"/>
        <end position="183"/>
    </location>
</feature>
<evidence type="ECO:0008006" key="4">
    <source>
        <dbReference type="Google" id="ProtNLM"/>
    </source>
</evidence>
<gene>
    <name evidence="2" type="ORF">D7X12_08245</name>
</gene>